<evidence type="ECO:0000256" key="6">
    <source>
        <dbReference type="RuleBase" id="RU362125"/>
    </source>
</evidence>
<evidence type="ECO:0000256" key="3">
    <source>
        <dbReference type="ARBA" id="ARBA00022630"/>
    </source>
</evidence>
<protein>
    <submittedName>
        <fullName evidence="10">Acyl-CoA dehydrogenase</fullName>
    </submittedName>
</protein>
<dbReference type="InterPro" id="IPR009075">
    <property type="entry name" value="AcylCo_DH/oxidase_C"/>
</dbReference>
<comment type="cofactor">
    <cofactor evidence="1 6">
        <name>FAD</name>
        <dbReference type="ChEBI" id="CHEBI:57692"/>
    </cofactor>
</comment>
<evidence type="ECO:0000259" key="9">
    <source>
        <dbReference type="Pfam" id="PF12806"/>
    </source>
</evidence>
<evidence type="ECO:0000256" key="2">
    <source>
        <dbReference type="ARBA" id="ARBA00009347"/>
    </source>
</evidence>
<dbReference type="Pfam" id="PF02770">
    <property type="entry name" value="Acyl-CoA_dh_M"/>
    <property type="match status" value="1"/>
</dbReference>
<feature type="domain" description="Acyl-CoA dehydrogenase/oxidase C-terminal" evidence="7">
    <location>
        <begin position="287"/>
        <end position="454"/>
    </location>
</feature>
<accession>A0ABU9AL36</accession>
<evidence type="ECO:0000256" key="5">
    <source>
        <dbReference type="ARBA" id="ARBA00023002"/>
    </source>
</evidence>
<comment type="similarity">
    <text evidence="2 6">Belongs to the acyl-CoA dehydrogenase family.</text>
</comment>
<keyword evidence="11" id="KW-1185">Reference proteome</keyword>
<evidence type="ECO:0000259" key="7">
    <source>
        <dbReference type="Pfam" id="PF00441"/>
    </source>
</evidence>
<dbReference type="SUPFAM" id="SSF56645">
    <property type="entry name" value="Acyl-CoA dehydrogenase NM domain-like"/>
    <property type="match status" value="1"/>
</dbReference>
<dbReference type="PANTHER" id="PTHR42803:SF1">
    <property type="entry name" value="BROAD-SPECIFICITY LINEAR ACYL-COA DEHYDROGENASE FADE5"/>
    <property type="match status" value="1"/>
</dbReference>
<dbReference type="Proteomes" id="UP001367513">
    <property type="component" value="Unassembled WGS sequence"/>
</dbReference>
<dbReference type="PANTHER" id="PTHR42803">
    <property type="entry name" value="ACYL-COA DEHYDROGENASE"/>
    <property type="match status" value="1"/>
</dbReference>
<dbReference type="InterPro" id="IPR006091">
    <property type="entry name" value="Acyl-CoA_Oxase/DH_mid-dom"/>
</dbReference>
<name>A0ABU9AL36_PSEA5</name>
<evidence type="ECO:0000256" key="4">
    <source>
        <dbReference type="ARBA" id="ARBA00022827"/>
    </source>
</evidence>
<gene>
    <name evidence="10" type="ORF">WG925_20465</name>
</gene>
<sequence length="612" mass="66982">MGHYKSNVRDLEFNLFEVFEVQDHLGTGPFEDVDVDTAKGVLSELSTVCTGPLAEHYATIDRNPPVFHPEDHTVTTPQELKDAYKVLWDGEWWRLGLPNELGGMGIPPSVQWAAAELMCGSNPAIFMYMAGPNFASILYKNGNEEQKRWAQLMIDRGWGATMVLTEPDAGSDVGAGRTKAIQQDDGTWHIEGVKRFITSAEQDFTENIMHLVLARPEGGKPGTKGLSLFLVPKFHFDSGTGEPGERNGAFVTNVEHKMGLKASTTCELTFGAHGTPAVGWLLGDVHDGIAQMFQVIEYARMMVGTKAIGTLSTGYLNALEFAKERVQGADLTKMTDKTAPRVTITHHPDVRRSLMLQKAYAEGMRAVYIYTATFQDRVRLGDEGSGISTELAEKVNDLLLPIVKGVGSERATEQLVQSLQTLGGSGFLQDYPIEQYIRDAKIDSLYEGTTAIQSQDFLFRKIVRDNGQALAHVAGEVQAFIDSDAGNGRLKEERELLRTALTDVQGMLGTLTGYLYGSTKDVTELYKVGQHTVRLLMAVGDLLVGWLLLRQATVALAALGTDGVSAKDRAFYEGKVGVATFFAKSVLPRLTSDKAIIANADNELMELDEASF</sequence>
<organism evidence="10 11">
    <name type="scientific">Pseudonocardia alni subsp. carboxydivorans</name>
    <dbReference type="NCBI Taxonomy" id="415010"/>
    <lineage>
        <taxon>Bacteria</taxon>
        <taxon>Bacillati</taxon>
        <taxon>Actinomycetota</taxon>
        <taxon>Actinomycetes</taxon>
        <taxon>Pseudonocardiales</taxon>
        <taxon>Pseudonocardiaceae</taxon>
        <taxon>Pseudonocardia</taxon>
    </lineage>
</organism>
<reference evidence="10 11" key="1">
    <citation type="submission" date="2024-03" db="EMBL/GenBank/DDBJ databases">
        <title>Draft genome sequence of Pseudonocardia carboxydivorans JCM 14827.</title>
        <authorList>
            <person name="Duangmal K."/>
        </authorList>
    </citation>
    <scope>NUCLEOTIDE SEQUENCE [LARGE SCALE GENOMIC DNA]</scope>
    <source>
        <strain evidence="10 11">JCM 14827</strain>
    </source>
</reference>
<proteinExistence type="inferred from homology"/>
<keyword evidence="5 6" id="KW-0560">Oxidoreductase</keyword>
<evidence type="ECO:0000259" key="8">
    <source>
        <dbReference type="Pfam" id="PF02770"/>
    </source>
</evidence>
<dbReference type="InterPro" id="IPR009100">
    <property type="entry name" value="AcylCoA_DH/oxidase_NM_dom_sf"/>
</dbReference>
<dbReference type="InterPro" id="IPR025878">
    <property type="entry name" value="Acyl-CoA_dh-like_C_dom"/>
</dbReference>
<dbReference type="Pfam" id="PF12806">
    <property type="entry name" value="Acyl-CoA_dh_C"/>
    <property type="match status" value="1"/>
</dbReference>
<dbReference type="SUPFAM" id="SSF47203">
    <property type="entry name" value="Acyl-CoA dehydrogenase C-terminal domain-like"/>
    <property type="match status" value="1"/>
</dbReference>
<evidence type="ECO:0000313" key="11">
    <source>
        <dbReference type="Proteomes" id="UP001367513"/>
    </source>
</evidence>
<dbReference type="RefSeq" id="WP_073576088.1">
    <property type="nucleotide sequence ID" value="NZ_BAAAOD010000019.1"/>
</dbReference>
<feature type="domain" description="Acetyl-CoA dehydrogenase-like C-terminal" evidence="9">
    <location>
        <begin position="474"/>
        <end position="608"/>
    </location>
</feature>
<dbReference type="Pfam" id="PF00441">
    <property type="entry name" value="Acyl-CoA_dh_1"/>
    <property type="match status" value="1"/>
</dbReference>
<dbReference type="Gene3D" id="2.40.110.20">
    <property type="match status" value="1"/>
</dbReference>
<dbReference type="Gene3D" id="1.20.140.10">
    <property type="entry name" value="Butyryl-CoA Dehydrogenase, subunit A, domain 3"/>
    <property type="match status" value="1"/>
</dbReference>
<evidence type="ECO:0000313" key="10">
    <source>
        <dbReference type="EMBL" id="MEK6466120.1"/>
    </source>
</evidence>
<feature type="domain" description="Acyl-CoA oxidase/dehydrogenase middle" evidence="8">
    <location>
        <begin position="162"/>
        <end position="270"/>
    </location>
</feature>
<dbReference type="InterPro" id="IPR036250">
    <property type="entry name" value="AcylCo_DH-like_C"/>
</dbReference>
<keyword evidence="3 6" id="KW-0285">Flavoprotein</keyword>
<dbReference type="EMBL" id="JBBPIX010000011">
    <property type="protein sequence ID" value="MEK6466120.1"/>
    <property type="molecule type" value="Genomic_DNA"/>
</dbReference>
<keyword evidence="4 6" id="KW-0274">FAD</keyword>
<dbReference type="InterPro" id="IPR052166">
    <property type="entry name" value="Diverse_Acyl-CoA_DH"/>
</dbReference>
<evidence type="ECO:0000256" key="1">
    <source>
        <dbReference type="ARBA" id="ARBA00001974"/>
    </source>
</evidence>
<comment type="caution">
    <text evidence="10">The sequence shown here is derived from an EMBL/GenBank/DDBJ whole genome shotgun (WGS) entry which is preliminary data.</text>
</comment>